<evidence type="ECO:0000256" key="4">
    <source>
        <dbReference type="ARBA" id="ARBA00022989"/>
    </source>
</evidence>
<feature type="transmembrane region" description="Helical" evidence="6">
    <location>
        <begin position="119"/>
        <end position="143"/>
    </location>
</feature>
<protein>
    <recommendedName>
        <fullName evidence="9">Polysaccharide biosynthesis protein</fullName>
    </recommendedName>
</protein>
<feature type="transmembrane region" description="Helical" evidence="6">
    <location>
        <begin position="155"/>
        <end position="175"/>
    </location>
</feature>
<reference evidence="7 8" key="1">
    <citation type="submission" date="2024-05" db="EMBL/GenBank/DDBJ databases">
        <authorList>
            <person name="Liu Q."/>
            <person name="Xin Y.-H."/>
        </authorList>
    </citation>
    <scope>NUCLEOTIDE SEQUENCE [LARGE SCALE GENOMIC DNA]</scope>
    <source>
        <strain evidence="7 8">CGMCC 1.15349</strain>
    </source>
</reference>
<evidence type="ECO:0000256" key="1">
    <source>
        <dbReference type="ARBA" id="ARBA00004651"/>
    </source>
</evidence>
<comment type="caution">
    <text evidence="7">The sequence shown here is derived from an EMBL/GenBank/DDBJ whole genome shotgun (WGS) entry which is preliminary data.</text>
</comment>
<keyword evidence="3 6" id="KW-0812">Transmembrane</keyword>
<evidence type="ECO:0000313" key="7">
    <source>
        <dbReference type="EMBL" id="MEN2785428.1"/>
    </source>
</evidence>
<keyword evidence="8" id="KW-1185">Reference proteome</keyword>
<dbReference type="EMBL" id="JBDIMF010000001">
    <property type="protein sequence ID" value="MEN2785428.1"/>
    <property type="molecule type" value="Genomic_DNA"/>
</dbReference>
<dbReference type="InterPro" id="IPR050833">
    <property type="entry name" value="Poly_Biosynth_Transport"/>
</dbReference>
<name>A0ABU9XNN3_9SPHN</name>
<feature type="transmembrane region" description="Helical" evidence="6">
    <location>
        <begin position="12"/>
        <end position="37"/>
    </location>
</feature>
<evidence type="ECO:0008006" key="9">
    <source>
        <dbReference type="Google" id="ProtNLM"/>
    </source>
</evidence>
<evidence type="ECO:0000256" key="6">
    <source>
        <dbReference type="SAM" id="Phobius"/>
    </source>
</evidence>
<proteinExistence type="predicted"/>
<keyword evidence="4 6" id="KW-1133">Transmembrane helix</keyword>
<evidence type="ECO:0000256" key="2">
    <source>
        <dbReference type="ARBA" id="ARBA00022475"/>
    </source>
</evidence>
<evidence type="ECO:0000313" key="8">
    <source>
        <dbReference type="Proteomes" id="UP001404104"/>
    </source>
</evidence>
<organism evidence="7 8">
    <name type="scientific">Sphingomonas qilianensis</name>
    <dbReference type="NCBI Taxonomy" id="1736690"/>
    <lineage>
        <taxon>Bacteria</taxon>
        <taxon>Pseudomonadati</taxon>
        <taxon>Pseudomonadota</taxon>
        <taxon>Alphaproteobacteria</taxon>
        <taxon>Sphingomonadales</taxon>
        <taxon>Sphingomonadaceae</taxon>
        <taxon>Sphingomonas</taxon>
    </lineage>
</organism>
<sequence length="424" mass="45258">MLRRRLTSWLRLLIEFGLSSGAAQAIGMISGLVYVRYMPVSDYALYALAATTLTFISLSSDLGLNSATTYFWRRSRSGGPAFGDCLAGIRRLRLLLFVGVGAIAAVIFPSVGARAHYDLGTLLIALGLVLASALALMSAGINLQVMRLFGWFRRSYLCDVAGQMMRVVAAALMVLGVSRSYWMALLGGLMCSTVTFAASRWMLRGQIRADHVAVPGLLRAIVQYVAPTAPAVLAFALQDSVILWLASRLGGPQVVAAVFAVGRISAIVGVLSAFSIVVIVPRLAGIADLKRFIVAGWIVKAALAVVGATIVLIALLMPGPILWLLGPQYARLDAELLIALTTAAITLVSTATILLNRAKGWVRLDPLIAVVQLALLLALAPWWDYTRPTSVLLLSLILSASLLLQALVISLLGPRQPGWVSART</sequence>
<feature type="transmembrane region" description="Helical" evidence="6">
    <location>
        <begin position="292"/>
        <end position="316"/>
    </location>
</feature>
<feature type="transmembrane region" description="Helical" evidence="6">
    <location>
        <begin position="336"/>
        <end position="355"/>
    </location>
</feature>
<evidence type="ECO:0000256" key="5">
    <source>
        <dbReference type="ARBA" id="ARBA00023136"/>
    </source>
</evidence>
<comment type="subcellular location">
    <subcellularLocation>
        <location evidence="1">Cell membrane</location>
        <topology evidence="1">Multi-pass membrane protein</topology>
    </subcellularLocation>
</comment>
<evidence type="ECO:0000256" key="3">
    <source>
        <dbReference type="ARBA" id="ARBA00022692"/>
    </source>
</evidence>
<feature type="transmembrane region" description="Helical" evidence="6">
    <location>
        <begin position="367"/>
        <end position="385"/>
    </location>
</feature>
<feature type="transmembrane region" description="Helical" evidence="6">
    <location>
        <begin position="181"/>
        <end position="203"/>
    </location>
</feature>
<keyword evidence="5 6" id="KW-0472">Membrane</keyword>
<dbReference type="Proteomes" id="UP001404104">
    <property type="component" value="Unassembled WGS sequence"/>
</dbReference>
<keyword evidence="2" id="KW-1003">Cell membrane</keyword>
<feature type="transmembrane region" description="Helical" evidence="6">
    <location>
        <begin position="224"/>
        <end position="247"/>
    </location>
</feature>
<feature type="transmembrane region" description="Helical" evidence="6">
    <location>
        <begin position="94"/>
        <end position="113"/>
    </location>
</feature>
<feature type="transmembrane region" description="Helical" evidence="6">
    <location>
        <begin position="43"/>
        <end position="64"/>
    </location>
</feature>
<accession>A0ABU9XNN3</accession>
<feature type="transmembrane region" description="Helical" evidence="6">
    <location>
        <begin position="391"/>
        <end position="413"/>
    </location>
</feature>
<dbReference type="PANTHER" id="PTHR30250:SF11">
    <property type="entry name" value="O-ANTIGEN TRANSPORTER-RELATED"/>
    <property type="match status" value="1"/>
</dbReference>
<dbReference type="RefSeq" id="WP_345862906.1">
    <property type="nucleotide sequence ID" value="NZ_JBDIMF010000001.1"/>
</dbReference>
<feature type="transmembrane region" description="Helical" evidence="6">
    <location>
        <begin position="253"/>
        <end position="280"/>
    </location>
</feature>
<dbReference type="PANTHER" id="PTHR30250">
    <property type="entry name" value="PST FAMILY PREDICTED COLANIC ACID TRANSPORTER"/>
    <property type="match status" value="1"/>
</dbReference>
<gene>
    <name evidence="7" type="ORF">ABC969_03215</name>
</gene>